<keyword evidence="1" id="KW-0547">Nucleotide-binding</keyword>
<dbReference type="CDD" id="cd05387">
    <property type="entry name" value="BY-kinase"/>
    <property type="match status" value="1"/>
</dbReference>
<dbReference type="SUPFAM" id="SSF52540">
    <property type="entry name" value="P-loop containing nucleoside triphosphate hydrolases"/>
    <property type="match status" value="1"/>
</dbReference>
<dbReference type="PANTHER" id="PTHR32309">
    <property type="entry name" value="TYROSINE-PROTEIN KINASE"/>
    <property type="match status" value="1"/>
</dbReference>
<dbReference type="GO" id="GO:0005524">
    <property type="term" value="F:ATP binding"/>
    <property type="evidence" value="ECO:0007669"/>
    <property type="project" value="UniProtKB-KW"/>
</dbReference>
<dbReference type="NCBIfam" id="TIGR01007">
    <property type="entry name" value="eps_fam"/>
    <property type="match status" value="1"/>
</dbReference>
<organism evidence="4 5">
    <name type="scientific">Parvibium lacunae</name>
    <dbReference type="NCBI Taxonomy" id="1888893"/>
    <lineage>
        <taxon>Bacteria</taxon>
        <taxon>Pseudomonadati</taxon>
        <taxon>Pseudomonadota</taxon>
        <taxon>Betaproteobacteria</taxon>
        <taxon>Burkholderiales</taxon>
        <taxon>Alcaligenaceae</taxon>
        <taxon>Parvibium</taxon>
    </lineage>
</organism>
<keyword evidence="2" id="KW-0067">ATP-binding</keyword>
<evidence type="ECO:0000256" key="2">
    <source>
        <dbReference type="ARBA" id="ARBA00022840"/>
    </source>
</evidence>
<dbReference type="InterPro" id="IPR027417">
    <property type="entry name" value="P-loop_NTPase"/>
</dbReference>
<sequence>MMSEHKDPFADSVPAAAADPFLDELNSLEVAALAAAPASLVTKDKALRNSTRMGDIFLFSQRLSPEQIEKIVQTQTQRGLRFGEAAIQLGMLTREEVEEVLATQFGYAGGSLLVGQADPTLAILHQPFSTEAEEIRRLRSNILLREATQDFIRLAVISAQRSEGKSYLAASLALALAQVGKRTLLIDADLRAPSQHRYFTLGSRDGLSSVLAGRTSLDEVLVQVLPELFVLPAGPMPPNPLEILRAPRLQALLHACRDRFDACIVDTHAAMSAADAQMVAHQVGQALLVGWRDHTTLQTLRQAYDDMQSAGVDIIGTIYNAFDQQRNRPLVRASRSMGARLQHAWQRLRRRRYPGSSIRG</sequence>
<dbReference type="Pfam" id="PF01656">
    <property type="entry name" value="CbiA"/>
    <property type="match status" value="1"/>
</dbReference>
<dbReference type="SUPFAM" id="SSF160246">
    <property type="entry name" value="EspE N-terminal domain-like"/>
    <property type="match status" value="1"/>
</dbReference>
<dbReference type="Gene3D" id="3.40.50.300">
    <property type="entry name" value="P-loop containing nucleotide triphosphate hydrolases"/>
    <property type="match status" value="1"/>
</dbReference>
<dbReference type="InterPro" id="IPR037257">
    <property type="entry name" value="T2SS_E_N_sf"/>
</dbReference>
<dbReference type="EMBL" id="QPGB01000004">
    <property type="protein sequence ID" value="RCS57060.1"/>
    <property type="molecule type" value="Genomic_DNA"/>
</dbReference>
<accession>A0A368L0G8</accession>
<reference evidence="4 5" key="1">
    <citation type="journal article" date="2018" name="Int. J. Syst. Evol. Microbiol.">
        <title>Parvibium lacunae gen. nov., sp. nov., a new member of the family Alcaligenaceae isolated from a freshwater pond.</title>
        <authorList>
            <person name="Chen W.M."/>
            <person name="Xie P.B."/>
            <person name="Hsu M.Y."/>
            <person name="Sheu S.Y."/>
        </authorList>
    </citation>
    <scope>NUCLEOTIDE SEQUENCE [LARGE SCALE GENOMIC DNA]</scope>
    <source>
        <strain evidence="4 5">KMB9</strain>
    </source>
</reference>
<evidence type="ECO:0000313" key="4">
    <source>
        <dbReference type="EMBL" id="RCS57060.1"/>
    </source>
</evidence>
<dbReference type="InterPro" id="IPR050445">
    <property type="entry name" value="Bact_polysacc_biosynth/exp"/>
</dbReference>
<dbReference type="PANTHER" id="PTHR32309:SF31">
    <property type="entry name" value="CAPSULAR EXOPOLYSACCHARIDE FAMILY"/>
    <property type="match status" value="1"/>
</dbReference>
<dbReference type="InterPro" id="IPR005702">
    <property type="entry name" value="Wzc-like_C"/>
</dbReference>
<protein>
    <submittedName>
        <fullName evidence="4">Capsular biosynthesis protein</fullName>
    </submittedName>
</protein>
<keyword evidence="5" id="KW-1185">Reference proteome</keyword>
<evidence type="ECO:0000259" key="3">
    <source>
        <dbReference type="Pfam" id="PF01656"/>
    </source>
</evidence>
<dbReference type="Proteomes" id="UP000252357">
    <property type="component" value="Unassembled WGS sequence"/>
</dbReference>
<proteinExistence type="predicted"/>
<dbReference type="InterPro" id="IPR002586">
    <property type="entry name" value="CobQ/CobB/MinD/ParA_Nub-bd_dom"/>
</dbReference>
<gene>
    <name evidence="4" type="ORF">DU000_09645</name>
</gene>
<feature type="domain" description="CobQ/CobB/MinD/ParA nucleotide binding" evidence="3">
    <location>
        <begin position="156"/>
        <end position="329"/>
    </location>
</feature>
<evidence type="ECO:0000313" key="5">
    <source>
        <dbReference type="Proteomes" id="UP000252357"/>
    </source>
</evidence>
<dbReference type="AlphaFoldDB" id="A0A368L0G8"/>
<name>A0A368L0G8_9BURK</name>
<evidence type="ECO:0000256" key="1">
    <source>
        <dbReference type="ARBA" id="ARBA00022741"/>
    </source>
</evidence>
<comment type="caution">
    <text evidence="4">The sequence shown here is derived from an EMBL/GenBank/DDBJ whole genome shotgun (WGS) entry which is preliminary data.</text>
</comment>